<name>A0ABV2KEG4_SPOPS</name>
<accession>A0ABV2KEG4</accession>
<evidence type="ECO:0008006" key="3">
    <source>
        <dbReference type="Google" id="ProtNLM"/>
    </source>
</evidence>
<gene>
    <name evidence="1" type="ORF">ABIC55_003606</name>
</gene>
<comment type="caution">
    <text evidence="1">The sequence shown here is derived from an EMBL/GenBank/DDBJ whole genome shotgun (WGS) entry which is preliminary data.</text>
</comment>
<sequence length="157" mass="17580">MTKYTDEEIIAYLKTLREGDVLTAVKSFNEASVFKSGRRYEVRADMAGDLFVYCDSRHSKHFVNIGVDYGRYVASIFSRGIFEIPAPATVDKPFLIDISSYTVSPYNGTYSIEIQADGAGLAQLFELEARGNTSRNLAALYAKRAELQVEIDRLEAK</sequence>
<keyword evidence="2" id="KW-1185">Reference proteome</keyword>
<organism evidence="1 2">
    <name type="scientific">Sporosarcina psychrophila</name>
    <name type="common">Bacillus psychrophilus</name>
    <dbReference type="NCBI Taxonomy" id="1476"/>
    <lineage>
        <taxon>Bacteria</taxon>
        <taxon>Bacillati</taxon>
        <taxon>Bacillota</taxon>
        <taxon>Bacilli</taxon>
        <taxon>Bacillales</taxon>
        <taxon>Caryophanaceae</taxon>
        <taxon>Sporosarcina</taxon>
    </lineage>
</organism>
<evidence type="ECO:0000313" key="2">
    <source>
        <dbReference type="Proteomes" id="UP001549104"/>
    </source>
</evidence>
<evidence type="ECO:0000313" key="1">
    <source>
        <dbReference type="EMBL" id="MET3658489.1"/>
    </source>
</evidence>
<proteinExistence type="predicted"/>
<protein>
    <recommendedName>
        <fullName evidence="3">DUF4304 domain-containing protein</fullName>
    </recommendedName>
</protein>
<reference evidence="1 2" key="1">
    <citation type="submission" date="2024-06" db="EMBL/GenBank/DDBJ databases">
        <title>Sorghum-associated microbial communities from plants grown in Nebraska, USA.</title>
        <authorList>
            <person name="Schachtman D."/>
        </authorList>
    </citation>
    <scope>NUCLEOTIDE SEQUENCE [LARGE SCALE GENOMIC DNA]</scope>
    <source>
        <strain evidence="1 2">1288</strain>
    </source>
</reference>
<dbReference type="Proteomes" id="UP001549104">
    <property type="component" value="Unassembled WGS sequence"/>
</dbReference>
<dbReference type="EMBL" id="JBEPME010000005">
    <property type="protein sequence ID" value="MET3658489.1"/>
    <property type="molecule type" value="Genomic_DNA"/>
</dbReference>
<dbReference type="RefSeq" id="WP_354314134.1">
    <property type="nucleotide sequence ID" value="NZ_JBEPME010000005.1"/>
</dbReference>